<sequence>MTPDLKSGGHGVLALVVVESFLLLLALHLSVLIEPWLLKLQTERAFVSGGVTSTEFITFAVIGMLSTFAMGLYNPRLREHSRGVLRRVGLAMILAFGLLAFIDVVLPALATDQSRSLLACILSIAMIGTFRMLIPKIPGLGVLRRRILVLGAGERASIIEKRMRRKVDRRNFVICGYIPTPGDDDDAISTNLHIELTSSLFNYAIENNIDEIIVACDERRQQLPVRELFECKLRGIEITDILSFIERETGQIAVNLIYPSWMIYSNGFKPADNLRSQLDWILNTSLALVLLFFSWPLMLLTTLAIWLEDGRKGGAILYRQERIGLGGKPFDIIKFRSMRSDAESNGAVWAKKNDDRVTRVGEVIRKYRLDELPQLFNVLKGEMGFVGPRPERPQFVEQLAEKLPYYSERHTVKPGLTGWAQLCYPYGASEEDALEKLKYDLYYVKHRSFLLDIFIFIQTVEVVLFKKGAR</sequence>
<gene>
    <name evidence="9" type="ORF">ACFSJ3_08210</name>
</gene>
<dbReference type="InterPro" id="IPR017475">
    <property type="entry name" value="EPS_sugar_tfrase"/>
</dbReference>
<dbReference type="InterPro" id="IPR003362">
    <property type="entry name" value="Bact_transf"/>
</dbReference>
<dbReference type="NCBIfam" id="TIGR03013">
    <property type="entry name" value="EpsB_2"/>
    <property type="match status" value="1"/>
</dbReference>
<dbReference type="PANTHER" id="PTHR30576:SF0">
    <property type="entry name" value="UNDECAPRENYL-PHOSPHATE N-ACETYLGALACTOSAMINYL 1-PHOSPHATE TRANSFERASE-RELATED"/>
    <property type="match status" value="1"/>
</dbReference>
<evidence type="ECO:0000313" key="10">
    <source>
        <dbReference type="Proteomes" id="UP001597380"/>
    </source>
</evidence>
<feature type="transmembrane region" description="Helical" evidence="7">
    <location>
        <begin position="85"/>
        <end position="110"/>
    </location>
</feature>
<comment type="similarity">
    <text evidence="2">Belongs to the bacterial sugar transferase family.</text>
</comment>
<keyword evidence="5 7" id="KW-1133">Transmembrane helix</keyword>
<dbReference type="RefSeq" id="WP_345340834.1">
    <property type="nucleotide sequence ID" value="NZ_BAABLI010000017.1"/>
</dbReference>
<dbReference type="Pfam" id="PF02397">
    <property type="entry name" value="Bac_transf"/>
    <property type="match status" value="1"/>
</dbReference>
<evidence type="ECO:0000259" key="8">
    <source>
        <dbReference type="Pfam" id="PF02397"/>
    </source>
</evidence>
<reference evidence="10" key="1">
    <citation type="journal article" date="2019" name="Int. J. Syst. Evol. Microbiol.">
        <title>The Global Catalogue of Microorganisms (GCM) 10K type strain sequencing project: providing services to taxonomists for standard genome sequencing and annotation.</title>
        <authorList>
            <consortium name="The Broad Institute Genomics Platform"/>
            <consortium name="The Broad Institute Genome Sequencing Center for Infectious Disease"/>
            <person name="Wu L."/>
            <person name="Ma J."/>
        </authorList>
    </citation>
    <scope>NUCLEOTIDE SEQUENCE [LARGE SCALE GENOMIC DNA]</scope>
    <source>
        <strain evidence="10">CGMCC 1.10992</strain>
    </source>
</reference>
<keyword evidence="4 7" id="KW-0812">Transmembrane</keyword>
<evidence type="ECO:0000256" key="6">
    <source>
        <dbReference type="ARBA" id="ARBA00023136"/>
    </source>
</evidence>
<evidence type="ECO:0000256" key="3">
    <source>
        <dbReference type="ARBA" id="ARBA00022679"/>
    </source>
</evidence>
<feature type="domain" description="Bacterial sugar transferase" evidence="8">
    <location>
        <begin position="282"/>
        <end position="464"/>
    </location>
</feature>
<keyword evidence="6 7" id="KW-0472">Membrane</keyword>
<feature type="transmembrane region" description="Helical" evidence="7">
    <location>
        <begin position="12"/>
        <end position="33"/>
    </location>
</feature>
<dbReference type="Proteomes" id="UP001597380">
    <property type="component" value="Unassembled WGS sequence"/>
</dbReference>
<accession>A0ABW4XNB6</accession>
<evidence type="ECO:0000313" key="9">
    <source>
        <dbReference type="EMBL" id="MFD2095963.1"/>
    </source>
</evidence>
<dbReference type="NCBIfam" id="TIGR03025">
    <property type="entry name" value="EPS_sugtrans"/>
    <property type="match status" value="1"/>
</dbReference>
<protein>
    <submittedName>
        <fullName evidence="9">TIGR03013 family XrtA/PEP-CTERM system glycosyltransferase</fullName>
    </submittedName>
</protein>
<dbReference type="PANTHER" id="PTHR30576">
    <property type="entry name" value="COLANIC BIOSYNTHESIS UDP-GLUCOSE LIPID CARRIER TRANSFERASE"/>
    <property type="match status" value="1"/>
</dbReference>
<evidence type="ECO:0000256" key="1">
    <source>
        <dbReference type="ARBA" id="ARBA00004141"/>
    </source>
</evidence>
<evidence type="ECO:0000256" key="2">
    <source>
        <dbReference type="ARBA" id="ARBA00006464"/>
    </source>
</evidence>
<organism evidence="9 10">
    <name type="scientific">Corallincola platygyrae</name>
    <dbReference type="NCBI Taxonomy" id="1193278"/>
    <lineage>
        <taxon>Bacteria</taxon>
        <taxon>Pseudomonadati</taxon>
        <taxon>Pseudomonadota</taxon>
        <taxon>Gammaproteobacteria</taxon>
        <taxon>Alteromonadales</taxon>
        <taxon>Psychromonadaceae</taxon>
        <taxon>Corallincola</taxon>
    </lineage>
</organism>
<comment type="subcellular location">
    <subcellularLocation>
        <location evidence="1">Membrane</location>
        <topology evidence="1">Multi-pass membrane protein</topology>
    </subcellularLocation>
</comment>
<dbReference type="InterPro" id="IPR017464">
    <property type="entry name" value="Sugar_tfrase_EpsB_2"/>
</dbReference>
<keyword evidence="10" id="KW-1185">Reference proteome</keyword>
<feature type="transmembrane region" description="Helical" evidence="7">
    <location>
        <begin position="53"/>
        <end position="73"/>
    </location>
</feature>
<evidence type="ECO:0000256" key="4">
    <source>
        <dbReference type="ARBA" id="ARBA00022692"/>
    </source>
</evidence>
<evidence type="ECO:0000256" key="7">
    <source>
        <dbReference type="SAM" id="Phobius"/>
    </source>
</evidence>
<feature type="transmembrane region" description="Helical" evidence="7">
    <location>
        <begin position="285"/>
        <end position="307"/>
    </location>
</feature>
<dbReference type="Gene3D" id="3.40.50.720">
    <property type="entry name" value="NAD(P)-binding Rossmann-like Domain"/>
    <property type="match status" value="1"/>
</dbReference>
<proteinExistence type="inferred from homology"/>
<keyword evidence="3" id="KW-0808">Transferase</keyword>
<feature type="transmembrane region" description="Helical" evidence="7">
    <location>
        <begin position="116"/>
        <end position="134"/>
    </location>
</feature>
<evidence type="ECO:0000256" key="5">
    <source>
        <dbReference type="ARBA" id="ARBA00022989"/>
    </source>
</evidence>
<dbReference type="EMBL" id="JBHUHT010000011">
    <property type="protein sequence ID" value="MFD2095963.1"/>
    <property type="molecule type" value="Genomic_DNA"/>
</dbReference>
<comment type="caution">
    <text evidence="9">The sequence shown here is derived from an EMBL/GenBank/DDBJ whole genome shotgun (WGS) entry which is preliminary data.</text>
</comment>
<name>A0ABW4XNB6_9GAMM</name>